<feature type="transmembrane region" description="Helical" evidence="13">
    <location>
        <begin position="171"/>
        <end position="189"/>
    </location>
</feature>
<evidence type="ECO:0000256" key="1">
    <source>
        <dbReference type="ARBA" id="ARBA00004651"/>
    </source>
</evidence>
<protein>
    <recommendedName>
        <fullName evidence="12">Nickel import system permease protein NikB</fullName>
    </recommendedName>
</protein>
<comment type="subunit">
    <text evidence="11">The complex is composed of two ATP-binding proteins (NikD and NikE), two transmembrane proteins (NikB and NikC) and a solute-binding protein (NikA).</text>
</comment>
<sequence length="316" mass="35027">MYRYILKRLLMLLPVLLGVLLIIFILSEITPGDAARQLAGEFASEEDVQAIREELGLNRPFLERFFSYLTGLVTRGDLGVSYQTGQPVIQEIADRFPTTLLLALVSMLFSILIGIPTGIISAIRQYSWIDSTSMVVALVGVSMPNFWQGLLNIIVFSIWLGWLPASGFYGWQYWILPAVTIGTSSAAMITRMTRSSMLEVIHQDYIRTARAKGQKENVIIIKHALKNALIPIVTVVGIQFGGLLGGAVLTETVFAIPGLGKFMVDAIKARNYPVVQGGVLVLAVVFSVVNLLVDILYSYIDPRLKSMYRKTVRIKN</sequence>
<reference evidence="15" key="2">
    <citation type="journal article" date="2021" name="PeerJ">
        <title>Extensive microbial diversity within the chicken gut microbiome revealed by metagenomics and culture.</title>
        <authorList>
            <person name="Gilroy R."/>
            <person name="Ravi A."/>
            <person name="Getino M."/>
            <person name="Pursley I."/>
            <person name="Horton D.L."/>
            <person name="Alikhan N.F."/>
            <person name="Baker D."/>
            <person name="Gharbi K."/>
            <person name="Hall N."/>
            <person name="Watson M."/>
            <person name="Adriaenssens E.M."/>
            <person name="Foster-Nyarko E."/>
            <person name="Jarju S."/>
            <person name="Secka A."/>
            <person name="Antonio M."/>
            <person name="Oren A."/>
            <person name="Chaudhuri R.R."/>
            <person name="La Ragione R."/>
            <person name="Hildebrand F."/>
            <person name="Pallen M.J."/>
        </authorList>
    </citation>
    <scope>NUCLEOTIDE SEQUENCE</scope>
    <source>
        <strain evidence="15">ChiHcec3-11533</strain>
    </source>
</reference>
<reference evidence="15" key="1">
    <citation type="submission" date="2020-10" db="EMBL/GenBank/DDBJ databases">
        <authorList>
            <person name="Gilroy R."/>
        </authorList>
    </citation>
    <scope>NUCLEOTIDE SEQUENCE</scope>
    <source>
        <strain evidence="15">ChiHcec3-11533</strain>
    </source>
</reference>
<comment type="subcellular location">
    <subcellularLocation>
        <location evidence="1 13">Cell membrane</location>
        <topology evidence="1 13">Multi-pass membrane protein</topology>
    </subcellularLocation>
</comment>
<feature type="transmembrane region" description="Helical" evidence="13">
    <location>
        <begin position="100"/>
        <end position="123"/>
    </location>
</feature>
<keyword evidence="4" id="KW-0533">Nickel</keyword>
<accession>A0A9D1IC46</accession>
<evidence type="ECO:0000256" key="9">
    <source>
        <dbReference type="ARBA" id="ARBA00023136"/>
    </source>
</evidence>
<evidence type="ECO:0000256" key="7">
    <source>
        <dbReference type="ARBA" id="ARBA00023065"/>
    </source>
</evidence>
<dbReference type="AlphaFoldDB" id="A0A9D1IC46"/>
<feature type="transmembrane region" description="Helical" evidence="13">
    <location>
        <begin position="229"/>
        <end position="259"/>
    </location>
</feature>
<keyword evidence="7" id="KW-0406">Ion transport</keyword>
<dbReference type="Pfam" id="PF00528">
    <property type="entry name" value="BPD_transp_1"/>
    <property type="match status" value="1"/>
</dbReference>
<dbReference type="Pfam" id="PF19300">
    <property type="entry name" value="BPD_transp_1_N"/>
    <property type="match status" value="1"/>
</dbReference>
<evidence type="ECO:0000256" key="10">
    <source>
        <dbReference type="ARBA" id="ARBA00024202"/>
    </source>
</evidence>
<dbReference type="InterPro" id="IPR045621">
    <property type="entry name" value="BPD_transp_1_N"/>
</dbReference>
<dbReference type="SUPFAM" id="SSF161098">
    <property type="entry name" value="MetI-like"/>
    <property type="match status" value="1"/>
</dbReference>
<keyword evidence="8" id="KW-0921">Nickel transport</keyword>
<dbReference type="EMBL" id="DVMU01000058">
    <property type="protein sequence ID" value="HIU33442.1"/>
    <property type="molecule type" value="Genomic_DNA"/>
</dbReference>
<dbReference type="InterPro" id="IPR050045">
    <property type="entry name" value="Opp2B"/>
</dbReference>
<dbReference type="PANTHER" id="PTHR43163:SF6">
    <property type="entry name" value="DIPEPTIDE TRANSPORT SYSTEM PERMEASE PROTEIN DPPB-RELATED"/>
    <property type="match status" value="1"/>
</dbReference>
<dbReference type="InterPro" id="IPR035906">
    <property type="entry name" value="MetI-like_sf"/>
</dbReference>
<evidence type="ECO:0000256" key="13">
    <source>
        <dbReference type="RuleBase" id="RU363032"/>
    </source>
</evidence>
<gene>
    <name evidence="15" type="ORF">IAB02_02640</name>
</gene>
<evidence type="ECO:0000259" key="14">
    <source>
        <dbReference type="PROSITE" id="PS50928"/>
    </source>
</evidence>
<proteinExistence type="inferred from homology"/>
<dbReference type="InterPro" id="IPR000515">
    <property type="entry name" value="MetI-like"/>
</dbReference>
<evidence type="ECO:0000313" key="16">
    <source>
        <dbReference type="Proteomes" id="UP000824072"/>
    </source>
</evidence>
<dbReference type="PROSITE" id="PS50928">
    <property type="entry name" value="ABC_TM1"/>
    <property type="match status" value="1"/>
</dbReference>
<evidence type="ECO:0000256" key="12">
    <source>
        <dbReference type="ARBA" id="ARBA00044774"/>
    </source>
</evidence>
<dbReference type="NCBIfam" id="NF045470">
    <property type="entry name" value="Opp2B"/>
    <property type="match status" value="1"/>
</dbReference>
<evidence type="ECO:0000256" key="3">
    <source>
        <dbReference type="ARBA" id="ARBA00022475"/>
    </source>
</evidence>
<dbReference type="Proteomes" id="UP000824072">
    <property type="component" value="Unassembled WGS sequence"/>
</dbReference>
<evidence type="ECO:0000256" key="2">
    <source>
        <dbReference type="ARBA" id="ARBA00022448"/>
    </source>
</evidence>
<organism evidence="15 16">
    <name type="scientific">Candidatus Pullichristensenella excrementigallinarum</name>
    <dbReference type="NCBI Taxonomy" id="2840907"/>
    <lineage>
        <taxon>Bacteria</taxon>
        <taxon>Bacillati</taxon>
        <taxon>Bacillota</taxon>
        <taxon>Clostridia</taxon>
        <taxon>Candidatus Pullichristensenella</taxon>
    </lineage>
</organism>
<evidence type="ECO:0000256" key="4">
    <source>
        <dbReference type="ARBA" id="ARBA00022596"/>
    </source>
</evidence>
<name>A0A9D1IC46_9FIRM</name>
<dbReference type="CDD" id="cd06261">
    <property type="entry name" value="TM_PBP2"/>
    <property type="match status" value="1"/>
</dbReference>
<evidence type="ECO:0000256" key="11">
    <source>
        <dbReference type="ARBA" id="ARBA00038669"/>
    </source>
</evidence>
<keyword evidence="2 13" id="KW-0813">Transport</keyword>
<keyword evidence="6 13" id="KW-1133">Transmembrane helix</keyword>
<evidence type="ECO:0000313" key="15">
    <source>
        <dbReference type="EMBL" id="HIU33442.1"/>
    </source>
</evidence>
<feature type="domain" description="ABC transmembrane type-1" evidence="14">
    <location>
        <begin position="96"/>
        <end position="297"/>
    </location>
</feature>
<feature type="transmembrane region" description="Helical" evidence="13">
    <location>
        <begin position="135"/>
        <end position="159"/>
    </location>
</feature>
<comment type="caution">
    <text evidence="15">The sequence shown here is derived from an EMBL/GenBank/DDBJ whole genome shotgun (WGS) entry which is preliminary data.</text>
</comment>
<evidence type="ECO:0000256" key="6">
    <source>
        <dbReference type="ARBA" id="ARBA00022989"/>
    </source>
</evidence>
<keyword evidence="5 13" id="KW-0812">Transmembrane</keyword>
<dbReference type="Gene3D" id="1.10.3720.10">
    <property type="entry name" value="MetI-like"/>
    <property type="match status" value="1"/>
</dbReference>
<keyword evidence="9 13" id="KW-0472">Membrane</keyword>
<dbReference type="PANTHER" id="PTHR43163">
    <property type="entry name" value="DIPEPTIDE TRANSPORT SYSTEM PERMEASE PROTEIN DPPB-RELATED"/>
    <property type="match status" value="1"/>
</dbReference>
<evidence type="ECO:0000256" key="8">
    <source>
        <dbReference type="ARBA" id="ARBA00023112"/>
    </source>
</evidence>
<feature type="transmembrane region" description="Helical" evidence="13">
    <location>
        <begin position="279"/>
        <end position="300"/>
    </location>
</feature>
<dbReference type="GO" id="GO:0015099">
    <property type="term" value="F:nickel cation transmembrane transporter activity"/>
    <property type="evidence" value="ECO:0007669"/>
    <property type="project" value="InterPro"/>
</dbReference>
<dbReference type="GO" id="GO:0005886">
    <property type="term" value="C:plasma membrane"/>
    <property type="evidence" value="ECO:0007669"/>
    <property type="project" value="UniProtKB-SubCell"/>
</dbReference>
<keyword evidence="3" id="KW-1003">Cell membrane</keyword>
<evidence type="ECO:0000256" key="5">
    <source>
        <dbReference type="ARBA" id="ARBA00022692"/>
    </source>
</evidence>
<comment type="similarity">
    <text evidence="10">Belongs to the binding-protein-dependent transport system permease family. OppBC subfamily.</text>
</comment>